<dbReference type="GO" id="GO:0004222">
    <property type="term" value="F:metalloendopeptidase activity"/>
    <property type="evidence" value="ECO:0007669"/>
    <property type="project" value="TreeGrafter"/>
</dbReference>
<dbReference type="InterPro" id="IPR050570">
    <property type="entry name" value="Cell_wall_metabolism_enzyme"/>
</dbReference>
<evidence type="ECO:0000259" key="3">
    <source>
        <dbReference type="Pfam" id="PF01551"/>
    </source>
</evidence>
<dbReference type="InterPro" id="IPR011055">
    <property type="entry name" value="Dup_hybrid_motif"/>
</dbReference>
<reference evidence="4" key="1">
    <citation type="submission" date="2013-05" db="EMBL/GenBank/DDBJ databases">
        <authorList>
            <person name="Harkins D.M."/>
            <person name="Durkin A.S."/>
            <person name="Brinkac L.M."/>
            <person name="Haft D.H."/>
            <person name="Selengut J.D."/>
            <person name="Sanka R."/>
            <person name="DePew J."/>
            <person name="Purushe J."/>
            <person name="Hartskeerl R.A."/>
            <person name="Ahmed A."/>
            <person name="van der Linden H."/>
            <person name="Goris M.G.A."/>
            <person name="Vinetz J.M."/>
            <person name="Sutton G.G."/>
            <person name="Nierman W.C."/>
            <person name="Fouts D.E."/>
        </authorList>
    </citation>
    <scope>NUCLEOTIDE SEQUENCE [LARGE SCALE GENOMIC DNA]</scope>
    <source>
        <strain evidence="4">5399</strain>
    </source>
</reference>
<dbReference type="Gene3D" id="2.70.70.10">
    <property type="entry name" value="Glucose Permease (Domain IIA)"/>
    <property type="match status" value="1"/>
</dbReference>
<dbReference type="InterPro" id="IPR016047">
    <property type="entry name" value="M23ase_b-sheet_dom"/>
</dbReference>
<accession>T0FE73</accession>
<dbReference type="AlphaFoldDB" id="T0FE73"/>
<comment type="caution">
    <text evidence="4">The sequence shown here is derived from an EMBL/GenBank/DDBJ whole genome shotgun (WGS) entry which is preliminary data.</text>
</comment>
<proteinExistence type="predicted"/>
<dbReference type="STRING" id="1049789.LEP1GSC050_3588"/>
<dbReference type="Proteomes" id="UP000015454">
    <property type="component" value="Unassembled WGS sequence"/>
</dbReference>
<dbReference type="PANTHER" id="PTHR21666">
    <property type="entry name" value="PEPTIDASE-RELATED"/>
    <property type="match status" value="1"/>
</dbReference>
<keyword evidence="5" id="KW-1185">Reference proteome</keyword>
<dbReference type="EMBL" id="AHMO02000008">
    <property type="protein sequence ID" value="EQA45912.1"/>
    <property type="molecule type" value="Genomic_DNA"/>
</dbReference>
<gene>
    <name evidence="4" type="ORF">LEP1GSC050_3588</name>
</gene>
<protein>
    <submittedName>
        <fullName evidence="4">Peptidase, M23 family</fullName>
    </submittedName>
</protein>
<feature type="compositionally biased region" description="Polar residues" evidence="2">
    <location>
        <begin position="1"/>
        <end position="18"/>
    </location>
</feature>
<evidence type="ECO:0000313" key="4">
    <source>
        <dbReference type="EMBL" id="EQA45912.1"/>
    </source>
</evidence>
<keyword evidence="1" id="KW-0732">Signal</keyword>
<feature type="region of interest" description="Disordered" evidence="2">
    <location>
        <begin position="1"/>
        <end position="21"/>
    </location>
</feature>
<sequence>MSSEYASKNNFNASSSPSPHRVTRSRVLSFDKFILNITLHQGADLEMRLFPILGLILAAFHLSTFAENDKVINFLLPVKTDGIENKVSSVFGESRGDHFHNGMDISSNGESVLAMGEGKILYTRFGEDDPYGEEFGTGNSVWLDHGNGVYTSYYHLKDGRLTGFLQDRLIARGEKIGMTGNTGHSSGAHLHFVVIQDFGKKILDPMKFLPPIEDEVSPQIGNLLVHVGDKYTQINDGENINVSQPFPVTVGVSDAGKKTGQRRGISQIQAFLNGEPLKKAGFSALTYDHGEWKNPEGFRFSELYFRDQYYLGNLDFRNGENTIKILAWDFRGNLGEKSFTFYVTRIR</sequence>
<dbReference type="CDD" id="cd12797">
    <property type="entry name" value="M23_peptidase"/>
    <property type="match status" value="1"/>
</dbReference>
<dbReference type="Pfam" id="PF01551">
    <property type="entry name" value="Peptidase_M23"/>
    <property type="match status" value="1"/>
</dbReference>
<dbReference type="SUPFAM" id="SSF51261">
    <property type="entry name" value="Duplicated hybrid motif"/>
    <property type="match status" value="1"/>
</dbReference>
<name>T0FE73_9LEPT</name>
<evidence type="ECO:0000256" key="2">
    <source>
        <dbReference type="SAM" id="MobiDB-lite"/>
    </source>
</evidence>
<evidence type="ECO:0000313" key="5">
    <source>
        <dbReference type="Proteomes" id="UP000015454"/>
    </source>
</evidence>
<dbReference type="PANTHER" id="PTHR21666:SF289">
    <property type="entry name" value="L-ALA--D-GLU ENDOPEPTIDASE"/>
    <property type="match status" value="1"/>
</dbReference>
<feature type="domain" description="M23ase beta-sheet core" evidence="3">
    <location>
        <begin position="99"/>
        <end position="196"/>
    </location>
</feature>
<organism evidence="4 5">
    <name type="scientific">Leptospira broomii serovar Hurstbridge str. 5399</name>
    <dbReference type="NCBI Taxonomy" id="1049789"/>
    <lineage>
        <taxon>Bacteria</taxon>
        <taxon>Pseudomonadati</taxon>
        <taxon>Spirochaetota</taxon>
        <taxon>Spirochaetia</taxon>
        <taxon>Leptospirales</taxon>
        <taxon>Leptospiraceae</taxon>
        <taxon>Leptospira</taxon>
    </lineage>
</organism>
<evidence type="ECO:0000256" key="1">
    <source>
        <dbReference type="ARBA" id="ARBA00022729"/>
    </source>
</evidence>